<proteinExistence type="inferred from homology"/>
<organism evidence="5 6">
    <name type="scientific">Compostimonas suwonensis</name>
    <dbReference type="NCBI Taxonomy" id="1048394"/>
    <lineage>
        <taxon>Bacteria</taxon>
        <taxon>Bacillati</taxon>
        <taxon>Actinomycetota</taxon>
        <taxon>Actinomycetes</taxon>
        <taxon>Micrococcales</taxon>
        <taxon>Microbacteriaceae</taxon>
        <taxon>Compostimonas</taxon>
    </lineage>
</organism>
<dbReference type="Proteomes" id="UP000230161">
    <property type="component" value="Unassembled WGS sequence"/>
</dbReference>
<dbReference type="GO" id="GO:0055052">
    <property type="term" value="C:ATP-binding cassette (ABC) transporter complex, substrate-binding subunit-containing"/>
    <property type="evidence" value="ECO:0007669"/>
    <property type="project" value="TreeGrafter"/>
</dbReference>
<feature type="chain" id="PRO_5039552333" evidence="4">
    <location>
        <begin position="23"/>
        <end position="421"/>
    </location>
</feature>
<dbReference type="EMBL" id="PGFB01000001">
    <property type="protein sequence ID" value="PJJ65088.1"/>
    <property type="molecule type" value="Genomic_DNA"/>
</dbReference>
<keyword evidence="2" id="KW-0813">Transport</keyword>
<dbReference type="PANTHER" id="PTHR30061">
    <property type="entry name" value="MALTOSE-BINDING PERIPLASMIC PROTEIN"/>
    <property type="match status" value="1"/>
</dbReference>
<evidence type="ECO:0000256" key="2">
    <source>
        <dbReference type="ARBA" id="ARBA00022448"/>
    </source>
</evidence>
<evidence type="ECO:0000256" key="1">
    <source>
        <dbReference type="ARBA" id="ARBA00008520"/>
    </source>
</evidence>
<dbReference type="GO" id="GO:1901982">
    <property type="term" value="F:maltose binding"/>
    <property type="evidence" value="ECO:0007669"/>
    <property type="project" value="TreeGrafter"/>
</dbReference>
<keyword evidence="6" id="KW-1185">Reference proteome</keyword>
<evidence type="ECO:0000256" key="4">
    <source>
        <dbReference type="SAM" id="SignalP"/>
    </source>
</evidence>
<dbReference type="SUPFAM" id="SSF53850">
    <property type="entry name" value="Periplasmic binding protein-like II"/>
    <property type="match status" value="1"/>
</dbReference>
<dbReference type="GO" id="GO:0015768">
    <property type="term" value="P:maltose transport"/>
    <property type="evidence" value="ECO:0007669"/>
    <property type="project" value="TreeGrafter"/>
</dbReference>
<dbReference type="InterPro" id="IPR006059">
    <property type="entry name" value="SBP"/>
</dbReference>
<dbReference type="OrthoDB" id="9780991at2"/>
<keyword evidence="3 4" id="KW-0732">Signal</keyword>
<feature type="signal peptide" evidence="4">
    <location>
        <begin position="1"/>
        <end position="22"/>
    </location>
</feature>
<name>A0A2M9C3J9_9MICO</name>
<evidence type="ECO:0000256" key="3">
    <source>
        <dbReference type="ARBA" id="ARBA00022729"/>
    </source>
</evidence>
<protein>
    <submittedName>
        <fullName evidence="5">ABC-type glycerol-3-phosphate transport system substrate-binding protein</fullName>
    </submittedName>
</protein>
<dbReference type="Pfam" id="PF13416">
    <property type="entry name" value="SBP_bac_8"/>
    <property type="match status" value="1"/>
</dbReference>
<dbReference type="PANTHER" id="PTHR30061:SF50">
    <property type="entry name" value="MALTOSE_MALTODEXTRIN-BINDING PERIPLASMIC PROTEIN"/>
    <property type="match status" value="1"/>
</dbReference>
<comment type="similarity">
    <text evidence="1">Belongs to the bacterial solute-binding protein 1 family.</text>
</comment>
<evidence type="ECO:0000313" key="5">
    <source>
        <dbReference type="EMBL" id="PJJ65088.1"/>
    </source>
</evidence>
<accession>A0A2M9C3J9</accession>
<sequence>MKHIRPRAMIGVAAAGVAVALALTGCSGSSGSGGDTGSPDEPVTLTVWHYYNTDGQVATLEEMADSFTKTHPNVTVDYQYVPVDQMTTKAVTSAGAKTGPDVLVFGASGTYDLSQAGAIEPMDWFSDFEDADQFPEGAMQKVDGTLYGVQGFVNLLGLWYNQDVMTELGIDAPPTTIDELEADMAKAAAAGKQGITLTGKPGLESQWQGFPWFTSNGFSYGDAQAEPMAETYTMLQDWVTNGYLSKEATTWDQTIPFQEFASGSSLFAVNGNWQITAAQEAGFEYGVAPLPISSEGGVLLGGEVQNVGAFSEHKDLAEEFLEQTFFSTDGELALLKGFGAMPTRSDAASSPEISGDPILSVFAQIVQDQGRPSPSPDVPSKNVNAVEGLVGDFWSKAIAGEGTPDQLADDLITQLVPLLKG</sequence>
<dbReference type="PROSITE" id="PS51257">
    <property type="entry name" value="PROKAR_LIPOPROTEIN"/>
    <property type="match status" value="1"/>
</dbReference>
<dbReference type="RefSeq" id="WP_100343022.1">
    <property type="nucleotide sequence ID" value="NZ_PGFB01000001.1"/>
</dbReference>
<gene>
    <name evidence="5" type="ORF">CLV54_0115</name>
</gene>
<comment type="caution">
    <text evidence="5">The sequence shown here is derived from an EMBL/GenBank/DDBJ whole genome shotgun (WGS) entry which is preliminary data.</text>
</comment>
<reference evidence="5 6" key="1">
    <citation type="submission" date="2017-11" db="EMBL/GenBank/DDBJ databases">
        <title>Genomic Encyclopedia of Archaeal and Bacterial Type Strains, Phase II (KMG-II): From Individual Species to Whole Genera.</title>
        <authorList>
            <person name="Goeker M."/>
        </authorList>
    </citation>
    <scope>NUCLEOTIDE SEQUENCE [LARGE SCALE GENOMIC DNA]</scope>
    <source>
        <strain evidence="5 6">DSM 25625</strain>
    </source>
</reference>
<evidence type="ECO:0000313" key="6">
    <source>
        <dbReference type="Proteomes" id="UP000230161"/>
    </source>
</evidence>
<dbReference type="Gene3D" id="3.40.190.10">
    <property type="entry name" value="Periplasmic binding protein-like II"/>
    <property type="match status" value="1"/>
</dbReference>
<dbReference type="GO" id="GO:0042956">
    <property type="term" value="P:maltodextrin transmembrane transport"/>
    <property type="evidence" value="ECO:0007669"/>
    <property type="project" value="TreeGrafter"/>
</dbReference>
<dbReference type="AlphaFoldDB" id="A0A2M9C3J9"/>